<evidence type="ECO:0000313" key="8">
    <source>
        <dbReference type="Proteomes" id="UP000284219"/>
    </source>
</evidence>
<evidence type="ECO:0000256" key="1">
    <source>
        <dbReference type="ARBA" id="ARBA00004202"/>
    </source>
</evidence>
<dbReference type="SUPFAM" id="SSF53756">
    <property type="entry name" value="UDP-Glycosyltransferase/glycogen phosphorylase"/>
    <property type="match status" value="1"/>
</dbReference>
<keyword evidence="4 7" id="KW-0808">Transferase</keyword>
<dbReference type="GO" id="GO:0019350">
    <property type="term" value="P:teichoic acid biosynthetic process"/>
    <property type="evidence" value="ECO:0007669"/>
    <property type="project" value="UniProtKB-KW"/>
</dbReference>
<evidence type="ECO:0000256" key="2">
    <source>
        <dbReference type="ARBA" id="ARBA00010488"/>
    </source>
</evidence>
<dbReference type="PANTHER" id="PTHR37316:SF3">
    <property type="entry name" value="TEICHOIC ACID GLYCEROL-PHOSPHATE TRANSFERASE"/>
    <property type="match status" value="1"/>
</dbReference>
<dbReference type="Gene3D" id="3.40.50.11820">
    <property type="match status" value="1"/>
</dbReference>
<dbReference type="InterPro" id="IPR043149">
    <property type="entry name" value="TagF_N"/>
</dbReference>
<comment type="similarity">
    <text evidence="2">Belongs to the CDP-glycerol glycerophosphotransferase family.</text>
</comment>
<dbReference type="Proteomes" id="UP000284219">
    <property type="component" value="Unassembled WGS sequence"/>
</dbReference>
<evidence type="ECO:0000256" key="6">
    <source>
        <dbReference type="ARBA" id="ARBA00023136"/>
    </source>
</evidence>
<proteinExistence type="inferred from homology"/>
<dbReference type="PANTHER" id="PTHR37316">
    <property type="entry name" value="TEICHOIC ACID GLYCEROL-PHOSPHATE PRIMASE"/>
    <property type="match status" value="1"/>
</dbReference>
<evidence type="ECO:0000256" key="5">
    <source>
        <dbReference type="ARBA" id="ARBA00022944"/>
    </source>
</evidence>
<dbReference type="InterPro" id="IPR007554">
    <property type="entry name" value="Glycerophosphate_synth"/>
</dbReference>
<sequence length="395" mass="46683">MNRFLEKVKKTIWFILIRLFNCFPIKENKIFLTSYYGSQYGDNPKYITEYILEHAPKNKFDLVWGFTDPEAREGIPGIRKVKRMSIGYFYELCTAKVVITNYRTTEFFVKRKNQYYIQTWHSSLRLKQIEKDAEASLPEGYLRMAKQDSKKCDLLLSGSAFSTDIFERSFWYSGEIFEHGTPRNDFLFRNNTEKRRDVLKQLNIPSDSKVVLYAPTFRKNKGLEVYDLQYQNILDRLKHRFGGDWICLVRLHPHLLAQSSQLQFASNVLDVTAYDDIQELLSVSDILISDYSSLMFDFSITNRPCFLYVPDLEEYIQTDRNLYFDLNELPFISVMNNEELVAEIDNFDPDQYTQDLQVFLQRIGTFENGDACEHLLSRIHRVCFKEKGRYEDEAV</sequence>
<organism evidence="7 8">
    <name type="scientific">Ammoniphilus oxalaticus</name>
    <dbReference type="NCBI Taxonomy" id="66863"/>
    <lineage>
        <taxon>Bacteria</taxon>
        <taxon>Bacillati</taxon>
        <taxon>Bacillota</taxon>
        <taxon>Bacilli</taxon>
        <taxon>Bacillales</taxon>
        <taxon>Paenibacillaceae</taxon>
        <taxon>Aneurinibacillus group</taxon>
        <taxon>Ammoniphilus</taxon>
    </lineage>
</organism>
<dbReference type="InterPro" id="IPR051612">
    <property type="entry name" value="Teichoic_Acid_Biosynth"/>
</dbReference>
<dbReference type="AlphaFoldDB" id="A0A419SH82"/>
<name>A0A419SH82_9BACL</name>
<dbReference type="EMBL" id="MCHY01000009">
    <property type="protein sequence ID" value="RKD23171.1"/>
    <property type="molecule type" value="Genomic_DNA"/>
</dbReference>
<dbReference type="Pfam" id="PF04464">
    <property type="entry name" value="Glyphos_transf"/>
    <property type="match status" value="1"/>
</dbReference>
<reference evidence="7 8" key="1">
    <citation type="submission" date="2016-08" db="EMBL/GenBank/DDBJ databases">
        <title>Novel Firmicute Genomes.</title>
        <authorList>
            <person name="Poppleton D.I."/>
            <person name="Gribaldo S."/>
        </authorList>
    </citation>
    <scope>NUCLEOTIDE SEQUENCE [LARGE SCALE GENOMIC DNA]</scope>
    <source>
        <strain evidence="7 8">RAOx-1</strain>
    </source>
</reference>
<dbReference type="InterPro" id="IPR043148">
    <property type="entry name" value="TagF_C"/>
</dbReference>
<comment type="subcellular location">
    <subcellularLocation>
        <location evidence="1">Cell membrane</location>
        <topology evidence="1">Peripheral membrane protein</topology>
    </subcellularLocation>
</comment>
<keyword evidence="5" id="KW-0777">Teichoic acid biosynthesis</keyword>
<keyword evidence="8" id="KW-1185">Reference proteome</keyword>
<keyword evidence="6" id="KW-0472">Membrane</keyword>
<dbReference type="RefSeq" id="WP_120190661.1">
    <property type="nucleotide sequence ID" value="NZ_MCHY01000009.1"/>
</dbReference>
<gene>
    <name evidence="7" type="ORF">BEP19_13210</name>
</gene>
<comment type="caution">
    <text evidence="7">The sequence shown here is derived from an EMBL/GenBank/DDBJ whole genome shotgun (WGS) entry which is preliminary data.</text>
</comment>
<evidence type="ECO:0000313" key="7">
    <source>
        <dbReference type="EMBL" id="RKD23171.1"/>
    </source>
</evidence>
<evidence type="ECO:0000256" key="3">
    <source>
        <dbReference type="ARBA" id="ARBA00022475"/>
    </source>
</evidence>
<dbReference type="GO" id="GO:0005886">
    <property type="term" value="C:plasma membrane"/>
    <property type="evidence" value="ECO:0007669"/>
    <property type="project" value="UniProtKB-SubCell"/>
</dbReference>
<dbReference type="GO" id="GO:0047355">
    <property type="term" value="F:CDP-glycerol glycerophosphotransferase activity"/>
    <property type="evidence" value="ECO:0007669"/>
    <property type="project" value="InterPro"/>
</dbReference>
<dbReference type="Gene3D" id="3.40.50.12580">
    <property type="match status" value="1"/>
</dbReference>
<protein>
    <submittedName>
        <fullName evidence="7">Glycerophosphotransferase</fullName>
    </submittedName>
</protein>
<accession>A0A419SH82</accession>
<keyword evidence="3" id="KW-1003">Cell membrane</keyword>
<evidence type="ECO:0000256" key="4">
    <source>
        <dbReference type="ARBA" id="ARBA00022679"/>
    </source>
</evidence>
<dbReference type="OrthoDB" id="9811865at2"/>